<keyword evidence="4 7" id="KW-0863">Zinc-finger</keyword>
<keyword evidence="11" id="KW-1185">Reference proteome</keyword>
<evidence type="ECO:0000256" key="1">
    <source>
        <dbReference type="ARBA" id="ARBA00004123"/>
    </source>
</evidence>
<dbReference type="GeneTree" id="ENSGT00940000165332"/>
<dbReference type="FunFam" id="3.30.160.60:FF:002343">
    <property type="entry name" value="Zinc finger protein 33A"/>
    <property type="match status" value="2"/>
</dbReference>
<sequence length="387" mass="43229">MTKLQLLSAYLTERLTAVVKEVLDVVEDTVAQYREETATTRRENESLRRQLRDILLLEAETEWLRSAQPGLGCVPPQQCPGDPKPRTHIEKPDSSLTQSSPTTVSVQLLLTPAQIHLPGDKSPAELWVQKPKSNLLQEAGGNTSPHLSISSSGVTTNVAALREEPQAPPPVLVKAEPEDEAKAESPAESLKANIDVAAEESGFNITAEDEQTTEALDQQDTSRTKTASQETQPPDDALVNVFIPELVHRCPRCGEAFTHLAGLHLHLEQKRKTYACNWCCKSFAQSADLRRHLRTHTGERPHRCTFCSKSFSQRGNLRRHLRIHTGERPYSCPFCYRTFSDGDTMKKHKRTHSGEKPYRCARCSKNFTSSSGLQLHLKKDMCFVSNA</sequence>
<accession>A0A3Q2D141</accession>
<proteinExistence type="predicted"/>
<dbReference type="Pfam" id="PF00096">
    <property type="entry name" value="zf-C2H2"/>
    <property type="match status" value="3"/>
</dbReference>
<dbReference type="OrthoDB" id="3437960at2759"/>
<keyword evidence="5" id="KW-0862">Zinc</keyword>
<feature type="domain" description="C2H2-type" evidence="9">
    <location>
        <begin position="358"/>
        <end position="378"/>
    </location>
</feature>
<dbReference type="GeneID" id="107096402"/>
<evidence type="ECO:0000256" key="4">
    <source>
        <dbReference type="ARBA" id="ARBA00022771"/>
    </source>
</evidence>
<evidence type="ECO:0000256" key="5">
    <source>
        <dbReference type="ARBA" id="ARBA00022833"/>
    </source>
</evidence>
<dbReference type="SUPFAM" id="SSF57667">
    <property type="entry name" value="beta-beta-alpha zinc fingers"/>
    <property type="match status" value="3"/>
</dbReference>
<dbReference type="AlphaFoldDB" id="A0A3Q2D141"/>
<name>A0A3Q2D141_CYPVA</name>
<dbReference type="Pfam" id="PF13894">
    <property type="entry name" value="zf-C2H2_4"/>
    <property type="match status" value="1"/>
</dbReference>
<dbReference type="GO" id="GO:0008270">
    <property type="term" value="F:zinc ion binding"/>
    <property type="evidence" value="ECO:0007669"/>
    <property type="project" value="UniProtKB-KW"/>
</dbReference>
<dbReference type="GO" id="GO:0010468">
    <property type="term" value="P:regulation of gene expression"/>
    <property type="evidence" value="ECO:0007669"/>
    <property type="project" value="TreeGrafter"/>
</dbReference>
<dbReference type="OMA" id="LKKDMCF"/>
<dbReference type="PANTHER" id="PTHR16515:SF49">
    <property type="entry name" value="GASTRULA ZINC FINGER PROTEIN XLCGF49.1-LIKE-RELATED"/>
    <property type="match status" value="1"/>
</dbReference>
<evidence type="ECO:0000313" key="11">
    <source>
        <dbReference type="Proteomes" id="UP000265020"/>
    </source>
</evidence>
<evidence type="ECO:0000313" key="10">
    <source>
        <dbReference type="Ensembl" id="ENSCVAP00000011957.1"/>
    </source>
</evidence>
<dbReference type="RefSeq" id="XP_015248527.1">
    <property type="nucleotide sequence ID" value="XM_015393041.1"/>
</dbReference>
<reference evidence="10" key="1">
    <citation type="submission" date="2025-08" db="UniProtKB">
        <authorList>
            <consortium name="Ensembl"/>
        </authorList>
    </citation>
    <scope>IDENTIFICATION</scope>
</reference>
<dbReference type="SMART" id="SM00355">
    <property type="entry name" value="ZnF_C2H2"/>
    <property type="match status" value="5"/>
</dbReference>
<reference evidence="10" key="2">
    <citation type="submission" date="2025-09" db="UniProtKB">
        <authorList>
            <consortium name="Ensembl"/>
        </authorList>
    </citation>
    <scope>IDENTIFICATION</scope>
</reference>
<evidence type="ECO:0000256" key="2">
    <source>
        <dbReference type="ARBA" id="ARBA00022723"/>
    </source>
</evidence>
<feature type="compositionally biased region" description="Polar residues" evidence="8">
    <location>
        <begin position="213"/>
        <end position="232"/>
    </location>
</feature>
<dbReference type="InterPro" id="IPR050331">
    <property type="entry name" value="Zinc_finger"/>
</dbReference>
<feature type="domain" description="C2H2-type" evidence="9">
    <location>
        <begin position="330"/>
        <end position="357"/>
    </location>
</feature>
<evidence type="ECO:0000256" key="6">
    <source>
        <dbReference type="ARBA" id="ARBA00023242"/>
    </source>
</evidence>
<dbReference type="GO" id="GO:0005634">
    <property type="term" value="C:nucleus"/>
    <property type="evidence" value="ECO:0007669"/>
    <property type="project" value="UniProtKB-SubCell"/>
</dbReference>
<feature type="region of interest" description="Disordered" evidence="8">
    <location>
        <begin position="73"/>
        <end position="101"/>
    </location>
</feature>
<dbReference type="Gene3D" id="3.30.160.60">
    <property type="entry name" value="Classic Zinc Finger"/>
    <property type="match status" value="4"/>
</dbReference>
<keyword evidence="6" id="KW-0539">Nucleus</keyword>
<feature type="region of interest" description="Disordered" evidence="8">
    <location>
        <begin position="136"/>
        <end position="155"/>
    </location>
</feature>
<dbReference type="FunFam" id="3.30.160.60:FF:000690">
    <property type="entry name" value="Zinc finger protein 354C"/>
    <property type="match status" value="1"/>
</dbReference>
<dbReference type="PANTHER" id="PTHR16515">
    <property type="entry name" value="PR DOMAIN ZINC FINGER PROTEIN"/>
    <property type="match status" value="1"/>
</dbReference>
<organism evidence="10 11">
    <name type="scientific">Cyprinodon variegatus</name>
    <name type="common">Sheepshead minnow</name>
    <dbReference type="NCBI Taxonomy" id="28743"/>
    <lineage>
        <taxon>Eukaryota</taxon>
        <taxon>Metazoa</taxon>
        <taxon>Chordata</taxon>
        <taxon>Craniata</taxon>
        <taxon>Vertebrata</taxon>
        <taxon>Euteleostomi</taxon>
        <taxon>Actinopterygii</taxon>
        <taxon>Neopterygii</taxon>
        <taxon>Teleostei</taxon>
        <taxon>Neoteleostei</taxon>
        <taxon>Acanthomorphata</taxon>
        <taxon>Ovalentaria</taxon>
        <taxon>Atherinomorphae</taxon>
        <taxon>Cyprinodontiformes</taxon>
        <taxon>Cyprinodontidae</taxon>
        <taxon>Cyprinodon</taxon>
    </lineage>
</organism>
<feature type="domain" description="C2H2-type" evidence="9">
    <location>
        <begin position="302"/>
        <end position="329"/>
    </location>
</feature>
<dbReference type="InterPro" id="IPR036236">
    <property type="entry name" value="Znf_C2H2_sf"/>
</dbReference>
<evidence type="ECO:0000256" key="8">
    <source>
        <dbReference type="SAM" id="MobiDB-lite"/>
    </source>
</evidence>
<dbReference type="PROSITE" id="PS50157">
    <property type="entry name" value="ZINC_FINGER_C2H2_2"/>
    <property type="match status" value="4"/>
</dbReference>
<dbReference type="FunFam" id="3.30.160.60:FF:000512">
    <property type="entry name" value="zinc finger protein 197 isoform X1"/>
    <property type="match status" value="1"/>
</dbReference>
<keyword evidence="3" id="KW-0677">Repeat</keyword>
<dbReference type="InterPro" id="IPR013087">
    <property type="entry name" value="Znf_C2H2_type"/>
</dbReference>
<keyword evidence="2" id="KW-0479">Metal-binding</keyword>
<dbReference type="Ensembl" id="ENSCVAT00000019071.1">
    <property type="protein sequence ID" value="ENSCVAP00000011957.1"/>
    <property type="gene ID" value="ENSCVAG00000014311.1"/>
</dbReference>
<comment type="subcellular location">
    <subcellularLocation>
        <location evidence="1">Nucleus</location>
    </subcellularLocation>
</comment>
<feature type="domain" description="C2H2-type" evidence="9">
    <location>
        <begin position="274"/>
        <end position="301"/>
    </location>
</feature>
<evidence type="ECO:0000256" key="3">
    <source>
        <dbReference type="ARBA" id="ARBA00022737"/>
    </source>
</evidence>
<evidence type="ECO:0000256" key="7">
    <source>
        <dbReference type="PROSITE-ProRule" id="PRU00042"/>
    </source>
</evidence>
<feature type="region of interest" description="Disordered" evidence="8">
    <location>
        <begin position="204"/>
        <end position="236"/>
    </location>
</feature>
<feature type="compositionally biased region" description="Basic and acidic residues" evidence="8">
    <location>
        <begin position="83"/>
        <end position="93"/>
    </location>
</feature>
<feature type="region of interest" description="Disordered" evidence="8">
    <location>
        <begin position="162"/>
        <end position="191"/>
    </location>
</feature>
<dbReference type="PROSITE" id="PS00028">
    <property type="entry name" value="ZINC_FINGER_C2H2_1"/>
    <property type="match status" value="3"/>
</dbReference>
<protein>
    <submittedName>
        <fullName evidence="10">Zinc finger protein 271-like</fullName>
    </submittedName>
</protein>
<evidence type="ECO:0000259" key="9">
    <source>
        <dbReference type="PROSITE" id="PS50157"/>
    </source>
</evidence>
<dbReference type="Proteomes" id="UP000265020">
    <property type="component" value="Unassembled WGS sequence"/>
</dbReference>
<dbReference type="KEGG" id="cvg:107096402"/>